<sequence>MPLGSLLPWIRELRGLEAPDSEAGLGSETLLAMLDVLPIAISVTVGPEHRFVYANRYYRERTLGGGGDPVGRTVADLSAMGVVAGDAPERDIVLRTSEPAFAREVMLEAPTTADRRYFDVAHIPLFEDGAAAGGVVTLGIDVTEKVLARRETELRALEASFRTAEAEVERRRLSLAIEATGIGIWEWEIQTNRKIWSERQCEIFGVPPGETPTYDIWVDRLHPDDRAAVLDRIRATLDPSSGGALAIEHRVRRPDGSVRWIQGSGQMLYDEAGIKPVRMIGTVLDVTERKETNEALRAALAAKEILLREVNHRVKNSLQLVSSMLALQGMGLSDPAQRKIFQEAQSRIQIVAAVHERLYSTVDTTTVELGAYLRELCSDIERANARAGIRIELAADPVRIGMDRAVPIALVLNELVTNALKYAYPSGEGVVRVVLAKDGAKAVTISVEDSGIGLPGDFESRRLSSLGFRIVEGLSRQLGGSVAYERLRQGTRFTVRLD</sequence>
<dbReference type="Pfam" id="PF02518">
    <property type="entry name" value="HATPase_c"/>
    <property type="match status" value="1"/>
</dbReference>
<evidence type="ECO:0000256" key="7">
    <source>
        <dbReference type="ARBA" id="ARBA00022840"/>
    </source>
</evidence>
<dbReference type="AlphaFoldDB" id="A0A964WUV3"/>
<dbReference type="PROSITE" id="PS50109">
    <property type="entry name" value="HIS_KIN"/>
    <property type="match status" value="1"/>
</dbReference>
<keyword evidence="3" id="KW-0597">Phosphoprotein</keyword>
<dbReference type="PANTHER" id="PTHR41523:SF8">
    <property type="entry name" value="ETHYLENE RESPONSE SENSOR PROTEIN"/>
    <property type="match status" value="1"/>
</dbReference>
<evidence type="ECO:0000256" key="4">
    <source>
        <dbReference type="ARBA" id="ARBA00022679"/>
    </source>
</evidence>
<dbReference type="PROSITE" id="PS50112">
    <property type="entry name" value="PAS"/>
    <property type="match status" value="1"/>
</dbReference>
<evidence type="ECO:0000256" key="6">
    <source>
        <dbReference type="ARBA" id="ARBA00022777"/>
    </source>
</evidence>
<dbReference type="CDD" id="cd00130">
    <property type="entry name" value="PAS"/>
    <property type="match status" value="1"/>
</dbReference>
<keyword evidence="7" id="KW-0067">ATP-binding</keyword>
<evidence type="ECO:0000256" key="5">
    <source>
        <dbReference type="ARBA" id="ARBA00022741"/>
    </source>
</evidence>
<dbReference type="SMART" id="SM00086">
    <property type="entry name" value="PAC"/>
    <property type="match status" value="1"/>
</dbReference>
<evidence type="ECO:0000256" key="2">
    <source>
        <dbReference type="ARBA" id="ARBA00012438"/>
    </source>
</evidence>
<feature type="domain" description="PAC" evidence="11">
    <location>
        <begin position="245"/>
        <end position="298"/>
    </location>
</feature>
<dbReference type="InterPro" id="IPR003594">
    <property type="entry name" value="HATPase_dom"/>
</dbReference>
<keyword evidence="13" id="KW-1185">Reference proteome</keyword>
<dbReference type="SUPFAM" id="SSF55874">
    <property type="entry name" value="ATPase domain of HSP90 chaperone/DNA topoisomerase II/histidine kinase"/>
    <property type="match status" value="1"/>
</dbReference>
<dbReference type="InterPro" id="IPR000014">
    <property type="entry name" value="PAS"/>
</dbReference>
<dbReference type="InterPro" id="IPR035965">
    <property type="entry name" value="PAS-like_dom_sf"/>
</dbReference>
<dbReference type="GO" id="GO:0005524">
    <property type="term" value="F:ATP binding"/>
    <property type="evidence" value="ECO:0007669"/>
    <property type="project" value="UniProtKB-KW"/>
</dbReference>
<dbReference type="Gene3D" id="3.30.565.10">
    <property type="entry name" value="Histidine kinase-like ATPase, C-terminal domain"/>
    <property type="match status" value="1"/>
</dbReference>
<keyword evidence="8" id="KW-0843">Virulence</keyword>
<dbReference type="NCBIfam" id="TIGR00229">
    <property type="entry name" value="sensory_box"/>
    <property type="match status" value="1"/>
</dbReference>
<dbReference type="InterPro" id="IPR000700">
    <property type="entry name" value="PAS-assoc_C"/>
</dbReference>
<dbReference type="InterPro" id="IPR013656">
    <property type="entry name" value="PAS_4"/>
</dbReference>
<evidence type="ECO:0000313" key="13">
    <source>
        <dbReference type="Proteomes" id="UP000773614"/>
    </source>
</evidence>
<reference evidence="12" key="1">
    <citation type="submission" date="2019-03" db="EMBL/GenBank/DDBJ databases">
        <title>Afifella sp. nov., isolated from activated sludge.</title>
        <authorList>
            <person name="Li Q."/>
            <person name="Liu Y."/>
        </authorList>
    </citation>
    <scope>NUCLEOTIDE SEQUENCE</scope>
    <source>
        <strain evidence="12">L72</strain>
    </source>
</reference>
<dbReference type="Pfam" id="PF07568">
    <property type="entry name" value="HisKA_2"/>
    <property type="match status" value="1"/>
</dbReference>
<dbReference type="SMART" id="SM00387">
    <property type="entry name" value="HATPase_c"/>
    <property type="match status" value="1"/>
</dbReference>
<evidence type="ECO:0000256" key="8">
    <source>
        <dbReference type="ARBA" id="ARBA00023026"/>
    </source>
</evidence>
<dbReference type="PANTHER" id="PTHR41523">
    <property type="entry name" value="TWO-COMPONENT SYSTEM SENSOR PROTEIN"/>
    <property type="match status" value="1"/>
</dbReference>
<dbReference type="InterPro" id="IPR011495">
    <property type="entry name" value="Sig_transdc_His_kin_sub2_dim/P"/>
</dbReference>
<evidence type="ECO:0000259" key="10">
    <source>
        <dbReference type="PROSITE" id="PS50112"/>
    </source>
</evidence>
<evidence type="ECO:0000259" key="9">
    <source>
        <dbReference type="PROSITE" id="PS50109"/>
    </source>
</evidence>
<dbReference type="InterPro" id="IPR013655">
    <property type="entry name" value="PAS_fold_3"/>
</dbReference>
<dbReference type="Gene3D" id="2.10.70.100">
    <property type="match status" value="1"/>
</dbReference>
<dbReference type="Pfam" id="PF08447">
    <property type="entry name" value="PAS_3"/>
    <property type="match status" value="1"/>
</dbReference>
<dbReference type="GO" id="GO:0004673">
    <property type="term" value="F:protein histidine kinase activity"/>
    <property type="evidence" value="ECO:0007669"/>
    <property type="project" value="UniProtKB-EC"/>
</dbReference>
<dbReference type="InterPro" id="IPR001610">
    <property type="entry name" value="PAC"/>
</dbReference>
<dbReference type="PROSITE" id="PS50113">
    <property type="entry name" value="PAC"/>
    <property type="match status" value="1"/>
</dbReference>
<gene>
    <name evidence="12" type="ORF">E4O86_16030</name>
</gene>
<feature type="domain" description="PAS" evidence="10">
    <location>
        <begin position="169"/>
        <end position="240"/>
    </location>
</feature>
<proteinExistence type="predicted"/>
<comment type="caution">
    <text evidence="12">The sequence shown here is derived from an EMBL/GenBank/DDBJ whole genome shotgun (WGS) entry which is preliminary data.</text>
</comment>
<comment type="catalytic activity">
    <reaction evidence="1">
        <text>ATP + protein L-histidine = ADP + protein N-phospho-L-histidine.</text>
        <dbReference type="EC" id="2.7.13.3"/>
    </reaction>
</comment>
<dbReference type="SUPFAM" id="SSF55785">
    <property type="entry name" value="PYP-like sensor domain (PAS domain)"/>
    <property type="match status" value="1"/>
</dbReference>
<dbReference type="EC" id="2.7.13.3" evidence="2"/>
<accession>A0A964WUV3</accession>
<dbReference type="InterPro" id="IPR036890">
    <property type="entry name" value="HATPase_C_sf"/>
</dbReference>
<evidence type="ECO:0000256" key="3">
    <source>
        <dbReference type="ARBA" id="ARBA00022553"/>
    </source>
</evidence>
<dbReference type="Gene3D" id="3.30.450.20">
    <property type="entry name" value="PAS domain"/>
    <property type="match status" value="2"/>
</dbReference>
<name>A0A964WUV3_9HYPH</name>
<evidence type="ECO:0000256" key="1">
    <source>
        <dbReference type="ARBA" id="ARBA00000085"/>
    </source>
</evidence>
<dbReference type="EMBL" id="SPKJ01000064">
    <property type="protein sequence ID" value="MYZ49220.1"/>
    <property type="molecule type" value="Genomic_DNA"/>
</dbReference>
<evidence type="ECO:0000313" key="12">
    <source>
        <dbReference type="EMBL" id="MYZ49220.1"/>
    </source>
</evidence>
<keyword evidence="4" id="KW-0808">Transferase</keyword>
<dbReference type="InterPro" id="IPR005467">
    <property type="entry name" value="His_kinase_dom"/>
</dbReference>
<dbReference type="SMART" id="SM00091">
    <property type="entry name" value="PAS"/>
    <property type="match status" value="2"/>
</dbReference>
<feature type="domain" description="Histidine kinase" evidence="9">
    <location>
        <begin position="309"/>
        <end position="498"/>
    </location>
</feature>
<organism evidence="12 13">
    <name type="scientific">Propylenella binzhouense</name>
    <dbReference type="NCBI Taxonomy" id="2555902"/>
    <lineage>
        <taxon>Bacteria</taxon>
        <taxon>Pseudomonadati</taxon>
        <taxon>Pseudomonadota</taxon>
        <taxon>Alphaproteobacteria</taxon>
        <taxon>Hyphomicrobiales</taxon>
        <taxon>Propylenellaceae</taxon>
        <taxon>Propylenella</taxon>
    </lineage>
</organism>
<evidence type="ECO:0000259" key="11">
    <source>
        <dbReference type="PROSITE" id="PS50113"/>
    </source>
</evidence>
<keyword evidence="6" id="KW-0418">Kinase</keyword>
<keyword evidence="5" id="KW-0547">Nucleotide-binding</keyword>
<dbReference type="Pfam" id="PF08448">
    <property type="entry name" value="PAS_4"/>
    <property type="match status" value="1"/>
</dbReference>
<protein>
    <recommendedName>
        <fullName evidence="2">histidine kinase</fullName>
        <ecNumber evidence="2">2.7.13.3</ecNumber>
    </recommendedName>
</protein>
<dbReference type="Proteomes" id="UP000773614">
    <property type="component" value="Unassembled WGS sequence"/>
</dbReference>